<proteinExistence type="predicted"/>
<dbReference type="RefSeq" id="WP_296944874.1">
    <property type="nucleotide sequence ID" value="NZ_LT599032.1"/>
</dbReference>
<dbReference type="PANTHER" id="PTHR35810:SF1">
    <property type="entry name" value="CYTOPLASMIC PROTEIN"/>
    <property type="match status" value="1"/>
</dbReference>
<evidence type="ECO:0000313" key="1">
    <source>
        <dbReference type="EMBL" id="SBW07702.1"/>
    </source>
</evidence>
<dbReference type="AlphaFoldDB" id="A0A212K7S4"/>
<accession>A0A212K7S4</accession>
<reference evidence="1" key="1">
    <citation type="submission" date="2016-04" db="EMBL/GenBank/DDBJ databases">
        <authorList>
            <person name="Evans L.H."/>
            <person name="Alamgir A."/>
            <person name="Owens N."/>
            <person name="Weber N.D."/>
            <person name="Virtaneva K."/>
            <person name="Barbian K."/>
            <person name="Babar A."/>
            <person name="Rosenke K."/>
        </authorList>
    </citation>
    <scope>NUCLEOTIDE SEQUENCE</scope>
    <source>
        <strain evidence="1">86-1</strain>
    </source>
</reference>
<sequence>MRNTKIKISDNGAVHVSRNVRMNITEIAELFEIFNQAAKKNIRSVEALGICSGDQSMRGTVEGAKIVSDYYGLDMIIAIAFRVQSVKANIFRKWVIDKSIKPEVTTMPLLSVQNAMLN</sequence>
<organism evidence="1">
    <name type="scientific">uncultured Dysgonomonas sp</name>
    <dbReference type="NCBI Taxonomy" id="206096"/>
    <lineage>
        <taxon>Bacteria</taxon>
        <taxon>Pseudomonadati</taxon>
        <taxon>Bacteroidota</taxon>
        <taxon>Bacteroidia</taxon>
        <taxon>Bacteroidales</taxon>
        <taxon>Dysgonomonadaceae</taxon>
        <taxon>Dysgonomonas</taxon>
        <taxon>environmental samples</taxon>
    </lineage>
</organism>
<protein>
    <submittedName>
        <fullName evidence="1">Uncharacterized protein</fullName>
    </submittedName>
</protein>
<name>A0A212K7S4_9BACT</name>
<dbReference type="PANTHER" id="PTHR35810">
    <property type="entry name" value="CYTOPLASMIC PROTEIN-RELATED"/>
    <property type="match status" value="1"/>
</dbReference>
<dbReference type="EMBL" id="FLUM01000003">
    <property type="protein sequence ID" value="SBW07702.1"/>
    <property type="molecule type" value="Genomic_DNA"/>
</dbReference>
<gene>
    <name evidence="1" type="ORF">KL86DYS1_31737</name>
</gene>